<proteinExistence type="predicted"/>
<dbReference type="Pfam" id="PF23526">
    <property type="entry name" value="AprA_N"/>
    <property type="match status" value="1"/>
</dbReference>
<dbReference type="Pfam" id="PF23589">
    <property type="entry name" value="WHD_AprA"/>
    <property type="match status" value="1"/>
</dbReference>
<dbReference type="InterPro" id="IPR056394">
    <property type="entry name" value="AprA-like_N"/>
</dbReference>
<keyword evidence="5" id="KW-1185">Reference proteome</keyword>
<organism evidence="4 5">
    <name type="scientific">Reichenbachiella faecimaris</name>
    <dbReference type="NCBI Taxonomy" id="692418"/>
    <lineage>
        <taxon>Bacteria</taxon>
        <taxon>Pseudomonadati</taxon>
        <taxon>Bacteroidota</taxon>
        <taxon>Cytophagia</taxon>
        <taxon>Cytophagales</taxon>
        <taxon>Reichenbachiellaceae</taxon>
        <taxon>Reichenbachiella</taxon>
    </lineage>
</organism>
<evidence type="ECO:0008006" key="6">
    <source>
        <dbReference type="Google" id="ProtNLM"/>
    </source>
</evidence>
<name>A0A1W2G8U7_REIFA</name>
<dbReference type="OrthoDB" id="844312at2"/>
<dbReference type="EMBL" id="FWYF01000001">
    <property type="protein sequence ID" value="SMD32716.1"/>
    <property type="molecule type" value="Genomic_DNA"/>
</dbReference>
<feature type="domain" description="AprA winged helix" evidence="3">
    <location>
        <begin position="162"/>
        <end position="256"/>
    </location>
</feature>
<evidence type="ECO:0000259" key="2">
    <source>
        <dbReference type="Pfam" id="PF23526"/>
    </source>
</evidence>
<dbReference type="Pfam" id="PF23525">
    <property type="entry name" value="Methyltransf_36"/>
    <property type="match status" value="1"/>
</dbReference>
<evidence type="ECO:0000313" key="4">
    <source>
        <dbReference type="EMBL" id="SMD32716.1"/>
    </source>
</evidence>
<reference evidence="4 5" key="1">
    <citation type="submission" date="2017-04" db="EMBL/GenBank/DDBJ databases">
        <authorList>
            <person name="Afonso C.L."/>
            <person name="Miller P.J."/>
            <person name="Scott M.A."/>
            <person name="Spackman E."/>
            <person name="Goraichik I."/>
            <person name="Dimitrov K.M."/>
            <person name="Suarez D.L."/>
            <person name="Swayne D.E."/>
        </authorList>
    </citation>
    <scope>NUCLEOTIDE SEQUENCE [LARGE SCALE GENOMIC DNA]</scope>
    <source>
        <strain evidence="4 5">DSM 26133</strain>
    </source>
</reference>
<accession>A0A1W2G8U7</accession>
<feature type="domain" description="AprA-like N-terminal" evidence="2">
    <location>
        <begin position="10"/>
        <end position="75"/>
    </location>
</feature>
<dbReference type="AlphaFoldDB" id="A0A1W2G8U7"/>
<sequence>MIPKNEQAQLRAILFRHLDGIGTAPTAYALHEKGVLDYLLDIKSSTLDELTKHFSANEGYLNVALRILCSQGWLLQTIDNEKDEISFATNEKSQRAFQWISIYEDAVELLKLTEKFHPRKFELEPFLVLEGIFKNYCKRYNLPEPNSDEEREIQNQILTHIEGIILGPTIVHLGMSGMFHKYFMEASFKPEEFHNDPESFKKLLDMFAHAGWFREKKGTYQFTEKGLFYAKRASAYGVTVSYIPTFRHLDELIFGNSKILKSKTGEEEKHVDRAMNVWGSGGAHAAYFKVVDEIIIEIFNQPIADQPKGILDMGCGNGAFIQHLFDVIEHQTERGKRLDEYPLTLVGVDYNEAALKITKANLVQADIWAKVIWGDIGRPDLLAQDLKENYGVELKELLNVRTFLDHNRIWQEPQNPGSIASGSKGAFAFDGVRKNNNLVKASLVGHFQKWAPFVKDFGLLLIELHTVDPVLVAKNIGRTAVTAYDATHGYSDQYILEVDEFLNSLELAGLHPDKDQFRKFPDSDLASVTVNLFKESKA</sequence>
<dbReference type="InterPro" id="IPR056393">
    <property type="entry name" value="AprA-like_MT2"/>
</dbReference>
<feature type="domain" description="AprA-like MT2-like" evidence="1">
    <location>
        <begin position="268"/>
        <end position="531"/>
    </location>
</feature>
<evidence type="ECO:0000313" key="5">
    <source>
        <dbReference type="Proteomes" id="UP000192472"/>
    </source>
</evidence>
<gene>
    <name evidence="4" type="ORF">SAMN04488029_1067</name>
</gene>
<dbReference type="STRING" id="692418.SAMN04488029_1067"/>
<protein>
    <recommendedName>
        <fullName evidence="6">Methyltransferase domain-containing protein</fullName>
    </recommendedName>
</protein>
<evidence type="ECO:0000259" key="1">
    <source>
        <dbReference type="Pfam" id="PF23525"/>
    </source>
</evidence>
<dbReference type="InterPro" id="IPR056395">
    <property type="entry name" value="WH_AprA"/>
</dbReference>
<dbReference type="Proteomes" id="UP000192472">
    <property type="component" value="Unassembled WGS sequence"/>
</dbReference>
<dbReference type="SUPFAM" id="SSF53335">
    <property type="entry name" value="S-adenosyl-L-methionine-dependent methyltransferases"/>
    <property type="match status" value="1"/>
</dbReference>
<dbReference type="RefSeq" id="WP_084371364.1">
    <property type="nucleotide sequence ID" value="NZ_FWYF01000001.1"/>
</dbReference>
<dbReference type="InterPro" id="IPR029063">
    <property type="entry name" value="SAM-dependent_MTases_sf"/>
</dbReference>
<dbReference type="Gene3D" id="3.40.50.150">
    <property type="entry name" value="Vaccinia Virus protein VP39"/>
    <property type="match status" value="1"/>
</dbReference>
<evidence type="ECO:0000259" key="3">
    <source>
        <dbReference type="Pfam" id="PF23589"/>
    </source>
</evidence>